<dbReference type="Gene3D" id="2.60.40.10">
    <property type="entry name" value="Immunoglobulins"/>
    <property type="match status" value="1"/>
</dbReference>
<evidence type="ECO:0000259" key="5">
    <source>
        <dbReference type="SMART" id="SM01217"/>
    </source>
</evidence>
<dbReference type="Pfam" id="PF14310">
    <property type="entry name" value="Fn3-like"/>
    <property type="match status" value="1"/>
</dbReference>
<sequence length="720" mass="79831">MKVAKAFILSALFIVFNITLGCTQQRYPFQDPKLDVEKRIDNLISLLTLDEKIKCLSTNPSIPRLGIKGCDHIEGLHGVALGGPGKWGGENPITTTQFPQAYGLAETWDTEALQRVGDIEGYEARYLFQTDKYERGALVVRSPNVDLARDPRWGRTEECYGEDPFFNGTMAVAMIKGLQGNDKRYWQAASLMKHFLANSNENGRDRTSSDFSEKLFHEYYSVPFRMGVEQGGSRAFMASYNSWNGIPMMVNPVLKNVAVNQWKQNGIICTDGGALGLLIKSHKYYSDDAAGAAAAVKAGINQFLDHYDSAIRHALEKKLVTEKDIEAVIRGNFRVMIKLGLLDPPELNPYSKIKDGPEPWLSEKHKNAVREVTQKSIVLLKNDRNLLPLNKAKVKSLAIIGSKADQVLLDWYSGTLPYVVTALQGIKAKAGSNIQINYAENNAGNAAVNAAKNSETAIVIVGNHPTCNAGWEQCPDAGEGKEAVDRKSLTLTEEELIKEVYQANPNTIVVLISSFPYAINWTQQNVPAILHMAQNSQELGNALADVLFGDYNPAGRLVQTWPNSLDELPPMMDYDITKGRTYMYFNGKPLYPFGFGMSYTNFTYSNLKVSKTKMNANGEITVSVDVKNVGALAGDEVVQLYVSYPNSVIKRPLKQLKAFKRVATKPNEVKTVTMPLNASLLAYWDENLHQFKVEEGEVKLMIGASSADIKLENTIEISNK</sequence>
<protein>
    <submittedName>
        <fullName evidence="6">Beta-glucosidase</fullName>
    </submittedName>
</protein>
<organism evidence="6 7">
    <name type="scientific">Solitalea longa</name>
    <dbReference type="NCBI Taxonomy" id="2079460"/>
    <lineage>
        <taxon>Bacteria</taxon>
        <taxon>Pseudomonadati</taxon>
        <taxon>Bacteroidota</taxon>
        <taxon>Sphingobacteriia</taxon>
        <taxon>Sphingobacteriales</taxon>
        <taxon>Sphingobacteriaceae</taxon>
        <taxon>Solitalea</taxon>
    </lineage>
</organism>
<gene>
    <name evidence="6" type="ORF">C3K47_06760</name>
</gene>
<evidence type="ECO:0000256" key="4">
    <source>
        <dbReference type="SAM" id="SignalP"/>
    </source>
</evidence>
<dbReference type="InterPro" id="IPR002772">
    <property type="entry name" value="Glyco_hydro_3_C"/>
</dbReference>
<dbReference type="Gene3D" id="3.40.50.1700">
    <property type="entry name" value="Glycoside hydrolase family 3 C-terminal domain"/>
    <property type="match status" value="1"/>
</dbReference>
<evidence type="ECO:0000256" key="2">
    <source>
        <dbReference type="ARBA" id="ARBA00022729"/>
    </source>
</evidence>
<comment type="similarity">
    <text evidence="1">Belongs to the glycosyl hydrolase 3 family.</text>
</comment>
<keyword evidence="7" id="KW-1185">Reference proteome</keyword>
<name>A0A2S5A595_9SPHI</name>
<dbReference type="OrthoDB" id="9805821at2"/>
<dbReference type="PROSITE" id="PS51257">
    <property type="entry name" value="PROKAR_LIPOPROTEIN"/>
    <property type="match status" value="1"/>
</dbReference>
<dbReference type="Gene3D" id="3.20.20.300">
    <property type="entry name" value="Glycoside hydrolase, family 3, N-terminal domain"/>
    <property type="match status" value="1"/>
</dbReference>
<dbReference type="InterPro" id="IPR013783">
    <property type="entry name" value="Ig-like_fold"/>
</dbReference>
<dbReference type="Pfam" id="PF00933">
    <property type="entry name" value="Glyco_hydro_3"/>
    <property type="match status" value="1"/>
</dbReference>
<dbReference type="SUPFAM" id="SSF52279">
    <property type="entry name" value="Beta-D-glucan exohydrolase, C-terminal domain"/>
    <property type="match status" value="1"/>
</dbReference>
<dbReference type="GO" id="GO:0045493">
    <property type="term" value="P:xylan catabolic process"/>
    <property type="evidence" value="ECO:0007669"/>
    <property type="project" value="InterPro"/>
</dbReference>
<dbReference type="PANTHER" id="PTHR42721">
    <property type="entry name" value="SUGAR HYDROLASE-RELATED"/>
    <property type="match status" value="1"/>
</dbReference>
<dbReference type="SUPFAM" id="SSF51445">
    <property type="entry name" value="(Trans)glycosidases"/>
    <property type="match status" value="1"/>
</dbReference>
<comment type="caution">
    <text evidence="6">The sequence shown here is derived from an EMBL/GenBank/DDBJ whole genome shotgun (WGS) entry which is preliminary data.</text>
</comment>
<feature type="domain" description="Fibronectin type III-like" evidence="5">
    <location>
        <begin position="636"/>
        <end position="706"/>
    </location>
</feature>
<dbReference type="PRINTS" id="PR00133">
    <property type="entry name" value="GLHYDRLASE3"/>
</dbReference>
<dbReference type="GO" id="GO:0046556">
    <property type="term" value="F:alpha-L-arabinofuranosidase activity"/>
    <property type="evidence" value="ECO:0007669"/>
    <property type="project" value="TreeGrafter"/>
</dbReference>
<keyword evidence="2 4" id="KW-0732">Signal</keyword>
<evidence type="ECO:0000256" key="1">
    <source>
        <dbReference type="ARBA" id="ARBA00005336"/>
    </source>
</evidence>
<dbReference type="InterPro" id="IPR036962">
    <property type="entry name" value="Glyco_hydro_3_N_sf"/>
</dbReference>
<dbReference type="GO" id="GO:0009044">
    <property type="term" value="F:xylan 1,4-beta-xylosidase activity"/>
    <property type="evidence" value="ECO:0007669"/>
    <property type="project" value="InterPro"/>
</dbReference>
<evidence type="ECO:0000313" key="7">
    <source>
        <dbReference type="Proteomes" id="UP000236893"/>
    </source>
</evidence>
<reference evidence="6 7" key="1">
    <citation type="submission" date="2018-01" db="EMBL/GenBank/DDBJ databases">
        <authorList>
            <person name="Gaut B.S."/>
            <person name="Morton B.R."/>
            <person name="Clegg M.T."/>
            <person name="Duvall M.R."/>
        </authorList>
    </citation>
    <scope>NUCLEOTIDE SEQUENCE [LARGE SCALE GENOMIC DNA]</scope>
    <source>
        <strain evidence="6 7">HR-AV</strain>
    </source>
</reference>
<dbReference type="RefSeq" id="WP_103788364.1">
    <property type="nucleotide sequence ID" value="NZ_PQVF01000004.1"/>
</dbReference>
<dbReference type="AlphaFoldDB" id="A0A2S5A595"/>
<dbReference type="InterPro" id="IPR001764">
    <property type="entry name" value="Glyco_hydro_3_N"/>
</dbReference>
<accession>A0A2S5A595</accession>
<evidence type="ECO:0000313" key="6">
    <source>
        <dbReference type="EMBL" id="POY37457.1"/>
    </source>
</evidence>
<dbReference type="InterPro" id="IPR026891">
    <property type="entry name" value="Fn3-like"/>
</dbReference>
<keyword evidence="3" id="KW-0378">Hydrolase</keyword>
<proteinExistence type="inferred from homology"/>
<dbReference type="InterPro" id="IPR044993">
    <property type="entry name" value="BXL"/>
</dbReference>
<dbReference type="GO" id="GO:0008422">
    <property type="term" value="F:beta-glucosidase activity"/>
    <property type="evidence" value="ECO:0007669"/>
    <property type="project" value="UniProtKB-ARBA"/>
</dbReference>
<feature type="chain" id="PRO_5015751811" evidence="4">
    <location>
        <begin position="22"/>
        <end position="720"/>
    </location>
</feature>
<dbReference type="GO" id="GO:0031222">
    <property type="term" value="P:arabinan catabolic process"/>
    <property type="evidence" value="ECO:0007669"/>
    <property type="project" value="TreeGrafter"/>
</dbReference>
<dbReference type="Pfam" id="PF01915">
    <property type="entry name" value="Glyco_hydro_3_C"/>
    <property type="match status" value="1"/>
</dbReference>
<evidence type="ECO:0000256" key="3">
    <source>
        <dbReference type="ARBA" id="ARBA00022801"/>
    </source>
</evidence>
<dbReference type="PANTHER" id="PTHR42721:SF3">
    <property type="entry name" value="BETA-D-XYLOSIDASE 5-RELATED"/>
    <property type="match status" value="1"/>
</dbReference>
<dbReference type="SMART" id="SM01217">
    <property type="entry name" value="Fn3_like"/>
    <property type="match status" value="1"/>
</dbReference>
<dbReference type="Proteomes" id="UP000236893">
    <property type="component" value="Unassembled WGS sequence"/>
</dbReference>
<feature type="signal peptide" evidence="4">
    <location>
        <begin position="1"/>
        <end position="21"/>
    </location>
</feature>
<dbReference type="InterPro" id="IPR036881">
    <property type="entry name" value="Glyco_hydro_3_C_sf"/>
</dbReference>
<dbReference type="InterPro" id="IPR017853">
    <property type="entry name" value="GH"/>
</dbReference>
<dbReference type="EMBL" id="PQVF01000004">
    <property type="protein sequence ID" value="POY37457.1"/>
    <property type="molecule type" value="Genomic_DNA"/>
</dbReference>
<dbReference type="FunFam" id="2.60.40.10:FF:000495">
    <property type="entry name" value="Periplasmic beta-glucosidase"/>
    <property type="match status" value="1"/>
</dbReference>